<dbReference type="GO" id="GO:0009252">
    <property type="term" value="P:peptidoglycan biosynthetic process"/>
    <property type="evidence" value="ECO:0007669"/>
    <property type="project" value="UniProtKB-UniRule"/>
</dbReference>
<dbReference type="Gene3D" id="3.30.1490.480">
    <property type="entry name" value="Endolytic murein transglycosylase"/>
    <property type="match status" value="2"/>
</dbReference>
<dbReference type="AlphaFoldDB" id="A0A841U784"/>
<evidence type="ECO:0000256" key="2">
    <source>
        <dbReference type="ARBA" id="ARBA00022692"/>
    </source>
</evidence>
<accession>A0A841U784</accession>
<feature type="compositionally biased region" description="Basic and acidic residues" evidence="8">
    <location>
        <begin position="89"/>
        <end position="114"/>
    </location>
</feature>
<dbReference type="GO" id="GO:0008932">
    <property type="term" value="F:lytic endotransglycosylase activity"/>
    <property type="evidence" value="ECO:0007669"/>
    <property type="project" value="UniProtKB-UniRule"/>
</dbReference>
<evidence type="ECO:0000313" key="10">
    <source>
        <dbReference type="Proteomes" id="UP000553776"/>
    </source>
</evidence>
<dbReference type="RefSeq" id="WP_185137914.1">
    <property type="nucleotide sequence ID" value="NZ_JACJVR010000081.1"/>
</dbReference>
<dbReference type="HAMAP" id="MF_02065">
    <property type="entry name" value="MltG"/>
    <property type="match status" value="1"/>
</dbReference>
<keyword evidence="2 7" id="KW-0812">Transmembrane</keyword>
<evidence type="ECO:0000256" key="6">
    <source>
        <dbReference type="ARBA" id="ARBA00023316"/>
    </source>
</evidence>
<sequence>MERENDGAPNGWRSIYSDDRNRDSKPGKTEPEEAGGVRPEGERTEAGTESEPAFGSGSGSESGIRPESGFRSASGSESGAGFGAESEEPLSRLERGRRAKGGEPRPDPGADRPDIGYPREFPSASQEEEARRRKASAEEEERGSAPPPSARRKKGRPLLWSFFIALGIVIIALSSGLFYLWNGLRPPKASATPVRFTIEKGMRASQMAEELEQAGLIRNAFLFGAWLKLKNEGSRFQAGDYEMTPGMTREEIVAKLNAGDTIAAETIRFTIPEGYTVVQMADRLAKEGAADKNKFLQAVAKPEQLTGSIWTKLIPKDAGIQYPLEGYLFPDTYELKKGSTEVDIVNRMVTELDLKLNQLPDDWQTTMQERNLTLHQLLTIASLVEREVVLDEERPIVASVIKNRLDKKMPLQIDATIQYALGKQKEKLTNEDTKLDSPYNTYLHPGLPPGPIASPSYKSIEAALYPADTEYLYYVTKKDGSNQHLFAITYKQHQKNIAASEKNVKK</sequence>
<dbReference type="NCBIfam" id="TIGR00247">
    <property type="entry name" value="endolytic transglycosylase MltG"/>
    <property type="match status" value="1"/>
</dbReference>
<proteinExistence type="inferred from homology"/>
<dbReference type="PANTHER" id="PTHR30518">
    <property type="entry name" value="ENDOLYTIC MUREIN TRANSGLYCOSYLASE"/>
    <property type="match status" value="1"/>
</dbReference>
<keyword evidence="5 7" id="KW-0456">Lyase</keyword>
<keyword evidence="4 7" id="KW-0472">Membrane</keyword>
<feature type="transmembrane region" description="Helical" evidence="7">
    <location>
        <begin position="158"/>
        <end position="181"/>
    </location>
</feature>
<dbReference type="Pfam" id="PF02618">
    <property type="entry name" value="YceG"/>
    <property type="match status" value="1"/>
</dbReference>
<comment type="similarity">
    <text evidence="7">Belongs to the transglycosylase MltG family.</text>
</comment>
<comment type="function">
    <text evidence="7">Functions as a peptidoglycan terminase that cleaves nascent peptidoglycan strands endolytically to terminate their elongation.</text>
</comment>
<feature type="compositionally biased region" description="Basic and acidic residues" evidence="8">
    <location>
        <begin position="16"/>
        <end position="31"/>
    </location>
</feature>
<keyword evidence="10" id="KW-1185">Reference proteome</keyword>
<evidence type="ECO:0000256" key="4">
    <source>
        <dbReference type="ARBA" id="ARBA00023136"/>
    </source>
</evidence>
<comment type="catalytic activity">
    <reaction evidence="7">
        <text>a peptidoglycan chain = a peptidoglycan chain with N-acetyl-1,6-anhydromuramyl-[peptide] at the reducing end + a peptidoglycan chain with N-acetylglucosamine at the non-reducing end.</text>
        <dbReference type="EC" id="4.2.2.29"/>
    </reaction>
</comment>
<keyword evidence="6 7" id="KW-0961">Cell wall biogenesis/degradation</keyword>
<keyword evidence="1 7" id="KW-1003">Cell membrane</keyword>
<dbReference type="EMBL" id="JACJVR010000081">
    <property type="protein sequence ID" value="MBB6693934.1"/>
    <property type="molecule type" value="Genomic_DNA"/>
</dbReference>
<feature type="site" description="Important for catalytic activity" evidence="7">
    <location>
        <position position="387"/>
    </location>
</feature>
<feature type="compositionally biased region" description="Low complexity" evidence="8">
    <location>
        <begin position="67"/>
        <end position="79"/>
    </location>
</feature>
<evidence type="ECO:0000256" key="1">
    <source>
        <dbReference type="ARBA" id="ARBA00022475"/>
    </source>
</evidence>
<dbReference type="CDD" id="cd08010">
    <property type="entry name" value="MltG_like"/>
    <property type="match status" value="1"/>
</dbReference>
<dbReference type="Proteomes" id="UP000553776">
    <property type="component" value="Unassembled WGS sequence"/>
</dbReference>
<gene>
    <name evidence="7 9" type="primary">mltG</name>
    <name evidence="9" type="ORF">H7B90_21270</name>
</gene>
<keyword evidence="3 7" id="KW-1133">Transmembrane helix</keyword>
<dbReference type="InterPro" id="IPR003770">
    <property type="entry name" value="MLTG-like"/>
</dbReference>
<protein>
    <recommendedName>
        <fullName evidence="7">Endolytic murein transglycosylase</fullName>
        <ecNumber evidence="7">4.2.2.29</ecNumber>
    </recommendedName>
    <alternativeName>
        <fullName evidence="7">Peptidoglycan lytic transglycosylase</fullName>
    </alternativeName>
    <alternativeName>
        <fullName evidence="7">Peptidoglycan polymerization terminase</fullName>
    </alternativeName>
</protein>
<comment type="subcellular location">
    <subcellularLocation>
        <location evidence="7">Cell membrane</location>
        <topology evidence="7">Single-pass membrane protein</topology>
    </subcellularLocation>
</comment>
<feature type="compositionally biased region" description="Basic and acidic residues" evidence="8">
    <location>
        <begin position="128"/>
        <end position="137"/>
    </location>
</feature>
<reference evidence="9 10" key="1">
    <citation type="submission" date="2020-08" db="EMBL/GenBank/DDBJ databases">
        <title>Cohnella phylogeny.</title>
        <authorList>
            <person name="Dunlap C."/>
        </authorList>
    </citation>
    <scope>NUCLEOTIDE SEQUENCE [LARGE SCALE GENOMIC DNA]</scope>
    <source>
        <strain evidence="9 10">DSM 25239</strain>
    </source>
</reference>
<dbReference type="GO" id="GO:0071555">
    <property type="term" value="P:cell wall organization"/>
    <property type="evidence" value="ECO:0007669"/>
    <property type="project" value="UniProtKB-KW"/>
</dbReference>
<evidence type="ECO:0000256" key="3">
    <source>
        <dbReference type="ARBA" id="ARBA00022989"/>
    </source>
</evidence>
<organism evidence="9 10">
    <name type="scientific">Cohnella xylanilytica</name>
    <dbReference type="NCBI Taxonomy" id="557555"/>
    <lineage>
        <taxon>Bacteria</taxon>
        <taxon>Bacillati</taxon>
        <taxon>Bacillota</taxon>
        <taxon>Bacilli</taxon>
        <taxon>Bacillales</taxon>
        <taxon>Paenibacillaceae</taxon>
        <taxon>Cohnella</taxon>
    </lineage>
</organism>
<dbReference type="GO" id="GO:0005886">
    <property type="term" value="C:plasma membrane"/>
    <property type="evidence" value="ECO:0007669"/>
    <property type="project" value="UniProtKB-SubCell"/>
</dbReference>
<dbReference type="EC" id="4.2.2.29" evidence="7"/>
<evidence type="ECO:0000256" key="7">
    <source>
        <dbReference type="HAMAP-Rule" id="MF_02065"/>
    </source>
</evidence>
<comment type="caution">
    <text evidence="9">The sequence shown here is derived from an EMBL/GenBank/DDBJ whole genome shotgun (WGS) entry which is preliminary data.</text>
</comment>
<dbReference type="Gene3D" id="3.30.160.60">
    <property type="entry name" value="Classic Zinc Finger"/>
    <property type="match status" value="1"/>
</dbReference>
<evidence type="ECO:0000256" key="8">
    <source>
        <dbReference type="SAM" id="MobiDB-lite"/>
    </source>
</evidence>
<evidence type="ECO:0000313" key="9">
    <source>
        <dbReference type="EMBL" id="MBB6693934.1"/>
    </source>
</evidence>
<evidence type="ECO:0000256" key="5">
    <source>
        <dbReference type="ARBA" id="ARBA00023239"/>
    </source>
</evidence>
<feature type="region of interest" description="Disordered" evidence="8">
    <location>
        <begin position="1"/>
        <end position="153"/>
    </location>
</feature>
<name>A0A841U784_9BACL</name>
<dbReference type="PANTHER" id="PTHR30518:SF2">
    <property type="entry name" value="ENDOLYTIC MUREIN TRANSGLYCOSYLASE"/>
    <property type="match status" value="1"/>
</dbReference>